<reference evidence="2 3" key="1">
    <citation type="submission" date="2018-12" db="EMBL/GenBank/DDBJ databases">
        <title>Genomic taxonomy of the Vibrionaceae family.</title>
        <authorList>
            <person name="Gomez-Gil B."/>
            <person name="Enciso-Ibarra K."/>
        </authorList>
    </citation>
    <scope>NUCLEOTIDE SEQUENCE [LARGE SCALE GENOMIC DNA]</scope>
    <source>
        <strain evidence="2 3">CAIM 594</strain>
    </source>
</reference>
<dbReference type="RefSeq" id="WP_125320595.1">
    <property type="nucleotide sequence ID" value="NZ_AP024891.1"/>
</dbReference>
<dbReference type="Proteomes" id="UP000269041">
    <property type="component" value="Unassembled WGS sequence"/>
</dbReference>
<organism evidence="2 3">
    <name type="scientific">Vibrio pectenicida</name>
    <dbReference type="NCBI Taxonomy" id="62763"/>
    <lineage>
        <taxon>Bacteria</taxon>
        <taxon>Pseudomonadati</taxon>
        <taxon>Pseudomonadota</taxon>
        <taxon>Gammaproteobacteria</taxon>
        <taxon>Vibrionales</taxon>
        <taxon>Vibrionaceae</taxon>
        <taxon>Vibrio</taxon>
    </lineage>
</organism>
<gene>
    <name evidence="2" type="ORF">EJA03_07380</name>
</gene>
<evidence type="ECO:0000313" key="2">
    <source>
        <dbReference type="EMBL" id="RSD31739.1"/>
    </source>
</evidence>
<evidence type="ECO:0000313" key="3">
    <source>
        <dbReference type="Proteomes" id="UP000269041"/>
    </source>
</evidence>
<dbReference type="AlphaFoldDB" id="A0A427U4X9"/>
<proteinExistence type="predicted"/>
<protein>
    <recommendedName>
        <fullName evidence="4">Type IV pilus biogenesis protein PilP</fullName>
    </recommendedName>
</protein>
<sequence length="184" mass="19967">MAVVAGVVTIGLLVNMMRPSPPSKLNQVKAPVVSSVETVRSASIVSPPTSMALPPLPDEIKVYLTKAKALADVKREAELAEAKARVRRAEQEGRNSTVKALGLASFPQSKVMTTDVPSESQRRALQVRGITQKGQAKFARVWFNDQWHTVKKGQRIGPYTVTRIQGNRLSVRSAQGAESFYVGG</sequence>
<dbReference type="EMBL" id="RSFA01000024">
    <property type="protein sequence ID" value="RSD31739.1"/>
    <property type="molecule type" value="Genomic_DNA"/>
</dbReference>
<keyword evidence="1" id="KW-0175">Coiled coil</keyword>
<evidence type="ECO:0000256" key="1">
    <source>
        <dbReference type="SAM" id="Coils"/>
    </source>
</evidence>
<comment type="caution">
    <text evidence="2">The sequence shown here is derived from an EMBL/GenBank/DDBJ whole genome shotgun (WGS) entry which is preliminary data.</text>
</comment>
<keyword evidence="3" id="KW-1185">Reference proteome</keyword>
<feature type="coiled-coil region" evidence="1">
    <location>
        <begin position="72"/>
        <end position="99"/>
    </location>
</feature>
<evidence type="ECO:0008006" key="4">
    <source>
        <dbReference type="Google" id="ProtNLM"/>
    </source>
</evidence>
<name>A0A427U4X9_9VIBR</name>
<accession>A0A427U4X9</accession>